<dbReference type="GO" id="GO:0003677">
    <property type="term" value="F:DNA binding"/>
    <property type="evidence" value="ECO:0007669"/>
    <property type="project" value="UniProtKB-KW"/>
</dbReference>
<reference evidence="3 4" key="1">
    <citation type="journal article" date="2018" name="Mol. Biol. Evol.">
        <title>Broad Genomic Sampling Reveals a Smut Pathogenic Ancestry of the Fungal Clade Ustilaginomycotina.</title>
        <authorList>
            <person name="Kijpornyongpan T."/>
            <person name="Mondo S.J."/>
            <person name="Barry K."/>
            <person name="Sandor L."/>
            <person name="Lee J."/>
            <person name="Lipzen A."/>
            <person name="Pangilinan J."/>
            <person name="LaButti K."/>
            <person name="Hainaut M."/>
            <person name="Henrissat B."/>
            <person name="Grigoriev I.V."/>
            <person name="Spatafora J.W."/>
            <person name="Aime M.C."/>
        </authorList>
    </citation>
    <scope>NUCLEOTIDE SEQUENCE [LARGE SCALE GENOMIC DNA]</scope>
    <source>
        <strain evidence="3 4">MCA 3882</strain>
    </source>
</reference>
<dbReference type="InterPro" id="IPR006600">
    <property type="entry name" value="HTH_CenpB_DNA-bd_dom"/>
</dbReference>
<name>A0A316VL58_9BASI</name>
<sequence>MPRKTRTSEKAKAAAAAAATAAAKELKIVQAAAAAGKEAQIQAVVKELDPNAKKQNYRGLAKELNISPSTLYRRLKKNQQNIVDGHKYTNTALTKDEENGLKQYILEAEVWGISPNKRSVQSYATQIRAKRENPPDDPMVSLRWVDRFLHRQNLFTGIAKPLEAVRFDAQQKVIKLADWYERLEE</sequence>
<dbReference type="GeneID" id="37020101"/>
<protein>
    <recommendedName>
        <fullName evidence="2">HTH CENPB-type domain-containing protein</fullName>
    </recommendedName>
</protein>
<evidence type="ECO:0000256" key="1">
    <source>
        <dbReference type="ARBA" id="ARBA00023125"/>
    </source>
</evidence>
<dbReference type="PROSITE" id="PS51253">
    <property type="entry name" value="HTH_CENPB"/>
    <property type="match status" value="1"/>
</dbReference>
<dbReference type="InParanoid" id="A0A316VL58"/>
<dbReference type="AlphaFoldDB" id="A0A316VL58"/>
<gene>
    <name evidence="3" type="ORF">FA14DRAFT_159676</name>
</gene>
<feature type="domain" description="HTH CENPB-type" evidence="2">
    <location>
        <begin position="85"/>
        <end position="158"/>
    </location>
</feature>
<evidence type="ECO:0000313" key="3">
    <source>
        <dbReference type="EMBL" id="PWN37808.1"/>
    </source>
</evidence>
<accession>A0A316VL58</accession>
<keyword evidence="1" id="KW-0238">DNA-binding</keyword>
<dbReference type="OrthoDB" id="125347at2759"/>
<dbReference type="RefSeq" id="XP_025358110.1">
    <property type="nucleotide sequence ID" value="XM_025498320.1"/>
</dbReference>
<evidence type="ECO:0000313" key="4">
    <source>
        <dbReference type="Proteomes" id="UP000245771"/>
    </source>
</evidence>
<organism evidence="3 4">
    <name type="scientific">Meira miltonrushii</name>
    <dbReference type="NCBI Taxonomy" id="1280837"/>
    <lineage>
        <taxon>Eukaryota</taxon>
        <taxon>Fungi</taxon>
        <taxon>Dikarya</taxon>
        <taxon>Basidiomycota</taxon>
        <taxon>Ustilaginomycotina</taxon>
        <taxon>Exobasidiomycetes</taxon>
        <taxon>Exobasidiales</taxon>
        <taxon>Brachybasidiaceae</taxon>
        <taxon>Meira</taxon>
    </lineage>
</organism>
<dbReference type="EMBL" id="KZ819602">
    <property type="protein sequence ID" value="PWN37808.1"/>
    <property type="molecule type" value="Genomic_DNA"/>
</dbReference>
<keyword evidence="4" id="KW-1185">Reference proteome</keyword>
<dbReference type="Proteomes" id="UP000245771">
    <property type="component" value="Unassembled WGS sequence"/>
</dbReference>
<dbReference type="Pfam" id="PF03221">
    <property type="entry name" value="HTH_Tnp_Tc5"/>
    <property type="match status" value="1"/>
</dbReference>
<evidence type="ECO:0000259" key="2">
    <source>
        <dbReference type="PROSITE" id="PS51253"/>
    </source>
</evidence>
<proteinExistence type="predicted"/>